<dbReference type="Pfam" id="PF00496">
    <property type="entry name" value="SBP_bac_5"/>
    <property type="match status" value="1"/>
</dbReference>
<dbReference type="STRING" id="1210090.GCA_001613185_00630"/>
<evidence type="ECO:0000259" key="2">
    <source>
        <dbReference type="Pfam" id="PF00496"/>
    </source>
</evidence>
<dbReference type="GO" id="GO:0042597">
    <property type="term" value="C:periplasmic space"/>
    <property type="evidence" value="ECO:0007669"/>
    <property type="project" value="UniProtKB-ARBA"/>
</dbReference>
<dbReference type="InterPro" id="IPR039424">
    <property type="entry name" value="SBP_5"/>
</dbReference>
<reference evidence="3 4" key="1">
    <citation type="submission" date="2018-06" db="EMBL/GenBank/DDBJ databases">
        <title>Genomic Encyclopedia of Type Strains, Phase IV (KMG-IV): sequencing the most valuable type-strain genomes for metagenomic binning, comparative biology and taxonomic classification.</title>
        <authorList>
            <person name="Goeker M."/>
        </authorList>
    </citation>
    <scope>NUCLEOTIDE SEQUENCE [LARGE SCALE GENOMIC DNA]</scope>
    <source>
        <strain evidence="3 4">DSM 44599</strain>
    </source>
</reference>
<dbReference type="PANTHER" id="PTHR30290">
    <property type="entry name" value="PERIPLASMIC BINDING COMPONENT OF ABC TRANSPORTER"/>
    <property type="match status" value="1"/>
</dbReference>
<dbReference type="GO" id="GO:0043190">
    <property type="term" value="C:ATP-binding cassette (ABC) transporter complex"/>
    <property type="evidence" value="ECO:0007669"/>
    <property type="project" value="InterPro"/>
</dbReference>
<evidence type="ECO:0000313" key="4">
    <source>
        <dbReference type="Proteomes" id="UP000252586"/>
    </source>
</evidence>
<keyword evidence="4" id="KW-1185">Reference proteome</keyword>
<dbReference type="SUPFAM" id="SSF53850">
    <property type="entry name" value="Periplasmic binding protein-like II"/>
    <property type="match status" value="1"/>
</dbReference>
<organism evidence="3 4">
    <name type="scientific">Nocardia puris</name>
    <dbReference type="NCBI Taxonomy" id="208602"/>
    <lineage>
        <taxon>Bacteria</taxon>
        <taxon>Bacillati</taxon>
        <taxon>Actinomycetota</taxon>
        <taxon>Actinomycetes</taxon>
        <taxon>Mycobacteriales</taxon>
        <taxon>Nocardiaceae</taxon>
        <taxon>Nocardia</taxon>
    </lineage>
</organism>
<dbReference type="PROSITE" id="PS51257">
    <property type="entry name" value="PROKAR_LIPOPROTEIN"/>
    <property type="match status" value="1"/>
</dbReference>
<dbReference type="InterPro" id="IPR030678">
    <property type="entry name" value="Peptide/Ni-bd"/>
</dbReference>
<dbReference type="GO" id="GO:1904680">
    <property type="term" value="F:peptide transmembrane transporter activity"/>
    <property type="evidence" value="ECO:0007669"/>
    <property type="project" value="TreeGrafter"/>
</dbReference>
<feature type="domain" description="Solute-binding protein family 5" evidence="2">
    <location>
        <begin position="86"/>
        <end position="463"/>
    </location>
</feature>
<keyword evidence="1" id="KW-0732">Signal</keyword>
<dbReference type="Gene3D" id="3.10.105.10">
    <property type="entry name" value="Dipeptide-binding Protein, Domain 3"/>
    <property type="match status" value="1"/>
</dbReference>
<name>A0A366DNG0_9NOCA</name>
<dbReference type="EMBL" id="QNRE01000004">
    <property type="protein sequence ID" value="RBO91606.1"/>
    <property type="molecule type" value="Genomic_DNA"/>
</dbReference>
<dbReference type="Proteomes" id="UP000252586">
    <property type="component" value="Unassembled WGS sequence"/>
</dbReference>
<dbReference type="InterPro" id="IPR000914">
    <property type="entry name" value="SBP_5_dom"/>
</dbReference>
<dbReference type="Gene3D" id="3.90.76.10">
    <property type="entry name" value="Dipeptide-binding Protein, Domain 1"/>
    <property type="match status" value="1"/>
</dbReference>
<comment type="caution">
    <text evidence="3">The sequence shown here is derived from an EMBL/GenBank/DDBJ whole genome shotgun (WGS) entry which is preliminary data.</text>
</comment>
<evidence type="ECO:0000313" key="3">
    <source>
        <dbReference type="EMBL" id="RBO91606.1"/>
    </source>
</evidence>
<sequence length="542" mass="58798">MRTSRLALSVASLCIATALVATVGGCGSETTAPTAMTPTAADTLTLNTTEPENALVPGNTTDAGGSKILRTLFKGLVDYDPKTAAPRNAVAESIETTDSRIFTITLRPDWTFHDGTPVTARSFVDAWNHTAYRPNEQLGAGFLSVIDGFDAVHPLDPAIEPSARELRGLRLLDDHRFVVTLAAPLPSFATRLGHLAYAPLPAKFFDDRAGYLARPVGNGPFEFVSHTKGSSIVVARHDGYPGAARPSIERAEFRFNATLEAAYADVVANRLDFLEVLPGDALVGGRYKRDLAGRHFTREGTGLQSLTFPLYDPRFADPRVRQAISMAIDRQGVIDAVFTGDRLPADGLAPASVRGGTTGQCGDLCAHRPREARELFDSTGFQGPIDIMSNIDSANEKWLTAVCDSITAALDRECRFLPVPTLSEFRRQINGQQMTTLYRTGWVADYPSIENFLNPLYRTGGSSNTGAYSNPAVDELLARADSAVTDEQAWPLYQEAERLILRDMPAIPLVVPGVQTGWSDRLRDVVVTPFRDLDLETVTLAS</sequence>
<proteinExistence type="predicted"/>
<gene>
    <name evidence="3" type="ORF">DFR74_104310</name>
</gene>
<dbReference type="AlphaFoldDB" id="A0A366DNG0"/>
<dbReference type="RefSeq" id="WP_198161660.1">
    <property type="nucleotide sequence ID" value="NZ_QNRE01000004.1"/>
</dbReference>
<dbReference type="Gene3D" id="3.40.190.10">
    <property type="entry name" value="Periplasmic binding protein-like II"/>
    <property type="match status" value="1"/>
</dbReference>
<feature type="chain" id="PRO_5038796605" evidence="1">
    <location>
        <begin position="22"/>
        <end position="542"/>
    </location>
</feature>
<dbReference type="PANTHER" id="PTHR30290:SF83">
    <property type="entry name" value="ABC TRANSPORTER SUBSTRATE-BINDING PROTEIN"/>
    <property type="match status" value="1"/>
</dbReference>
<accession>A0A366DNG0</accession>
<protein>
    <submittedName>
        <fullName evidence="3">Oligopeptide transport system substrate-binding protein</fullName>
    </submittedName>
</protein>
<evidence type="ECO:0000256" key="1">
    <source>
        <dbReference type="SAM" id="SignalP"/>
    </source>
</evidence>
<dbReference type="PIRSF" id="PIRSF002741">
    <property type="entry name" value="MppA"/>
    <property type="match status" value="1"/>
</dbReference>
<dbReference type="GO" id="GO:0015833">
    <property type="term" value="P:peptide transport"/>
    <property type="evidence" value="ECO:0007669"/>
    <property type="project" value="TreeGrafter"/>
</dbReference>
<dbReference type="CDD" id="cd00995">
    <property type="entry name" value="PBP2_NikA_DppA_OppA_like"/>
    <property type="match status" value="1"/>
</dbReference>
<feature type="signal peptide" evidence="1">
    <location>
        <begin position="1"/>
        <end position="21"/>
    </location>
</feature>